<dbReference type="AlphaFoldDB" id="A0A3T0T2G7"/>
<evidence type="ECO:0000313" key="2">
    <source>
        <dbReference type="EMBL" id="AZZ52814.1"/>
    </source>
</evidence>
<dbReference type="RefSeq" id="WP_127887444.1">
    <property type="nucleotide sequence ID" value="NZ_CP028137.1"/>
</dbReference>
<evidence type="ECO:0000259" key="1">
    <source>
        <dbReference type="Pfam" id="PF12728"/>
    </source>
</evidence>
<dbReference type="InterPro" id="IPR010093">
    <property type="entry name" value="SinI_DNA-bd"/>
</dbReference>
<sequence length="65" mass="7122">MSQPSLHVPELTIAQAADRLGVSDKTVRRWIAAGTLPARRLGAKIIRIRSSDLDTLGSPLRPFED</sequence>
<evidence type="ECO:0000313" key="3">
    <source>
        <dbReference type="Proteomes" id="UP000285317"/>
    </source>
</evidence>
<dbReference type="NCBIfam" id="TIGR01764">
    <property type="entry name" value="excise"/>
    <property type="match status" value="1"/>
</dbReference>
<dbReference type="Gene3D" id="1.10.1660.10">
    <property type="match status" value="1"/>
</dbReference>
<protein>
    <submittedName>
        <fullName evidence="2">Helix-turn-helix domain-containing protein</fullName>
    </submittedName>
</protein>
<dbReference type="Proteomes" id="UP000285317">
    <property type="component" value="Chromosome"/>
</dbReference>
<feature type="domain" description="Helix-turn-helix" evidence="1">
    <location>
        <begin position="11"/>
        <end position="55"/>
    </location>
</feature>
<dbReference type="Pfam" id="PF12728">
    <property type="entry name" value="HTH_17"/>
    <property type="match status" value="1"/>
</dbReference>
<dbReference type="InterPro" id="IPR041657">
    <property type="entry name" value="HTH_17"/>
</dbReference>
<gene>
    <name evidence="2" type="ORF">C1I64_12695</name>
</gene>
<organism evidence="2 3">
    <name type="scientific">Rathayibacter festucae DSM 15932</name>
    <dbReference type="NCBI Taxonomy" id="1328866"/>
    <lineage>
        <taxon>Bacteria</taxon>
        <taxon>Bacillati</taxon>
        <taxon>Actinomycetota</taxon>
        <taxon>Actinomycetes</taxon>
        <taxon>Micrococcales</taxon>
        <taxon>Microbacteriaceae</taxon>
        <taxon>Rathayibacter</taxon>
    </lineage>
</organism>
<proteinExistence type="predicted"/>
<dbReference type="EMBL" id="CP028137">
    <property type="protein sequence ID" value="AZZ52814.1"/>
    <property type="molecule type" value="Genomic_DNA"/>
</dbReference>
<name>A0A3T0T2G7_9MICO</name>
<dbReference type="InterPro" id="IPR009061">
    <property type="entry name" value="DNA-bd_dom_put_sf"/>
</dbReference>
<accession>A0A3T0T2G7</accession>
<reference evidence="2 3" key="1">
    <citation type="submission" date="2018-03" db="EMBL/GenBank/DDBJ databases">
        <title>Bacteriophage NCPPB3778 and a type I-E CRISPR drive the evolution of the US Biological Select Agent, Rathayibacter toxicus.</title>
        <authorList>
            <person name="Davis E.W.II."/>
            <person name="Tabima J.F."/>
            <person name="Weisberg A.J."/>
            <person name="Dantas Lopes L."/>
            <person name="Wiseman M.S."/>
            <person name="Wiseman M.S."/>
            <person name="Pupko T."/>
            <person name="Belcher M.S."/>
            <person name="Sechler A.J."/>
            <person name="Tancos M.A."/>
            <person name="Schroeder B.K."/>
            <person name="Murray T.D."/>
            <person name="Luster D.G."/>
            <person name="Schneider W.L."/>
            <person name="Rogers E."/>
            <person name="Andreote F.D."/>
            <person name="Grunwald N.J."/>
            <person name="Putnam M.L."/>
            <person name="Chang J.H."/>
        </authorList>
    </citation>
    <scope>NUCLEOTIDE SEQUENCE [LARGE SCALE GENOMIC DNA]</scope>
    <source>
        <strain evidence="2 3">DSM 15932</strain>
    </source>
</reference>
<dbReference type="SUPFAM" id="SSF46955">
    <property type="entry name" value="Putative DNA-binding domain"/>
    <property type="match status" value="1"/>
</dbReference>
<dbReference type="KEGG" id="rfs:C1I64_12695"/>
<dbReference type="GO" id="GO:0003677">
    <property type="term" value="F:DNA binding"/>
    <property type="evidence" value="ECO:0007669"/>
    <property type="project" value="InterPro"/>
</dbReference>